<dbReference type="InterPro" id="IPR000182">
    <property type="entry name" value="GNAT_dom"/>
</dbReference>
<dbReference type="GO" id="GO:0016747">
    <property type="term" value="F:acyltransferase activity, transferring groups other than amino-acyl groups"/>
    <property type="evidence" value="ECO:0007669"/>
    <property type="project" value="InterPro"/>
</dbReference>
<keyword evidence="3" id="KW-1185">Reference proteome</keyword>
<accession>A0A0F5HWX3</accession>
<dbReference type="Pfam" id="PF00583">
    <property type="entry name" value="Acetyltransf_1"/>
    <property type="match status" value="1"/>
</dbReference>
<dbReference type="CDD" id="cd04301">
    <property type="entry name" value="NAT_SF"/>
    <property type="match status" value="1"/>
</dbReference>
<organism evidence="2 3">
    <name type="scientific">Bacillus thermotolerans</name>
    <name type="common">Quasibacillus thermotolerans</name>
    <dbReference type="NCBI Taxonomy" id="1221996"/>
    <lineage>
        <taxon>Bacteria</taxon>
        <taxon>Bacillati</taxon>
        <taxon>Bacillota</taxon>
        <taxon>Bacilli</taxon>
        <taxon>Bacillales</taxon>
        <taxon>Bacillaceae</taxon>
        <taxon>Bacillus</taxon>
    </lineage>
</organism>
<name>A0A0F5HL88_BACTR</name>
<protein>
    <submittedName>
        <fullName evidence="2">Acetyltransferase, GNAT family</fullName>
    </submittedName>
</protein>
<dbReference type="EMBL" id="JWIR02000053">
    <property type="protein sequence ID" value="KKB37352.1"/>
    <property type="molecule type" value="Genomic_DNA"/>
</dbReference>
<gene>
    <name evidence="2" type="ORF">QY95_02859</name>
</gene>
<dbReference type="Gene3D" id="3.40.630.30">
    <property type="match status" value="1"/>
</dbReference>
<dbReference type="PANTHER" id="PTHR43617">
    <property type="entry name" value="L-AMINO ACID N-ACETYLTRANSFERASE"/>
    <property type="match status" value="1"/>
</dbReference>
<dbReference type="OrthoDB" id="46888at2"/>
<proteinExistence type="predicted"/>
<evidence type="ECO:0000313" key="2">
    <source>
        <dbReference type="EMBL" id="KKB37352.1"/>
    </source>
</evidence>
<sequence>MIKKLDITNSIEAKEVLSVQIPSYHAEAEIIGYADIPPLKDTVETLQQCGETFFGYYLDGTLCGVISLKIEAEELDIHRLMVHPGHFRKGIAKRLLSFVEEIEAVKTVKVSTGSKNIPAIRLYQKSGFQTIKEVTLDDGASLTFFEKKI</sequence>
<feature type="domain" description="N-acetyltransferase" evidence="1">
    <location>
        <begin position="1"/>
        <end position="149"/>
    </location>
</feature>
<reference evidence="2" key="1">
    <citation type="submission" date="2015-02" db="EMBL/GenBank/DDBJ databases">
        <title>Genome Assembly of Bacillaceae bacterium MTCC 8252.</title>
        <authorList>
            <person name="Verma A."/>
            <person name="Khatri I."/>
            <person name="Mual P."/>
            <person name="Subramanian S."/>
            <person name="Krishnamurthi S."/>
        </authorList>
    </citation>
    <scope>NUCLEOTIDE SEQUENCE [LARGE SCALE GENOMIC DNA]</scope>
    <source>
        <strain evidence="2">MTCC 8252</strain>
    </source>
</reference>
<dbReference type="InterPro" id="IPR050276">
    <property type="entry name" value="MshD_Acetyltransferase"/>
</dbReference>
<dbReference type="RefSeq" id="WP_039237603.1">
    <property type="nucleotide sequence ID" value="NZ_JWIQ02000028.1"/>
</dbReference>
<dbReference type="SUPFAM" id="SSF55729">
    <property type="entry name" value="Acyl-CoA N-acyltransferases (Nat)"/>
    <property type="match status" value="1"/>
</dbReference>
<dbReference type="Proteomes" id="UP000031563">
    <property type="component" value="Unassembled WGS sequence"/>
</dbReference>
<accession>A0A0F5HL88</accession>
<evidence type="ECO:0000259" key="1">
    <source>
        <dbReference type="PROSITE" id="PS51186"/>
    </source>
</evidence>
<dbReference type="AlphaFoldDB" id="A0A0F5HL88"/>
<dbReference type="STRING" id="1221996.QY95_02859"/>
<evidence type="ECO:0000313" key="3">
    <source>
        <dbReference type="Proteomes" id="UP000031563"/>
    </source>
</evidence>
<comment type="caution">
    <text evidence="2">The sequence shown here is derived from an EMBL/GenBank/DDBJ whole genome shotgun (WGS) entry which is preliminary data.</text>
</comment>
<dbReference type="InterPro" id="IPR016181">
    <property type="entry name" value="Acyl_CoA_acyltransferase"/>
</dbReference>
<dbReference type="PROSITE" id="PS51186">
    <property type="entry name" value="GNAT"/>
    <property type="match status" value="1"/>
</dbReference>